<name>A0A2K2TJN5_LIMFE</name>
<dbReference type="Proteomes" id="UP000236514">
    <property type="component" value="Unassembled WGS sequence"/>
</dbReference>
<proteinExistence type="predicted"/>
<evidence type="ECO:0008006" key="5">
    <source>
        <dbReference type="Google" id="ProtNLM"/>
    </source>
</evidence>
<dbReference type="AlphaFoldDB" id="A0A2K2TJN5"/>
<gene>
    <name evidence="1" type="ORF">C1Y38_03775</name>
    <name evidence="2" type="ORF">HCY95_00863</name>
</gene>
<evidence type="ECO:0000313" key="3">
    <source>
        <dbReference type="Proteomes" id="UP000236514"/>
    </source>
</evidence>
<dbReference type="SUPFAM" id="SSF89447">
    <property type="entry name" value="AbrB/MazE/MraZ-like"/>
    <property type="match status" value="1"/>
</dbReference>
<dbReference type="Proteomes" id="UP000503169">
    <property type="component" value="Chromosome"/>
</dbReference>
<dbReference type="RefSeq" id="WP_003681801.1">
    <property type="nucleotide sequence ID" value="NZ_AP024320.1"/>
</dbReference>
<reference evidence="2 4" key="2">
    <citation type="submission" date="2020-04" db="EMBL/GenBank/DDBJ databases">
        <title>Novel strain L. Fermentum HFD1 producer antibacterial peptides.</title>
        <authorList>
            <person name="Ozhegov G.D."/>
            <person name="Pavlova A.S."/>
            <person name="Zhuravleva D.E."/>
            <person name="Gogoleva N.V."/>
            <person name="Shagimardanova E.I."/>
            <person name="Markelova M.I."/>
            <person name="Yarullina D.R."/>
            <person name="Kayumov A.R."/>
        </authorList>
    </citation>
    <scope>NUCLEOTIDE SEQUENCE [LARGE SCALE GENOMIC DNA]</scope>
    <source>
        <strain evidence="2 4">HFD1</strain>
    </source>
</reference>
<sequence length="76" mass="8474">MKLKVQQVGDSLAFVIPKEFGIPDGQCYTVEQTADGTIIFRPIPPSLFKENGFQGNELRQKDVSLEDGVLDSEWSD</sequence>
<dbReference type="InterPro" id="IPR037914">
    <property type="entry name" value="SpoVT-AbrB_sf"/>
</dbReference>
<evidence type="ECO:0000313" key="4">
    <source>
        <dbReference type="Proteomes" id="UP000503169"/>
    </source>
</evidence>
<evidence type="ECO:0000313" key="2">
    <source>
        <dbReference type="EMBL" id="QIX58427.1"/>
    </source>
</evidence>
<organism evidence="1 3">
    <name type="scientific">Limosilactobacillus fermentum</name>
    <name type="common">Lactobacillus fermentum</name>
    <dbReference type="NCBI Taxonomy" id="1613"/>
    <lineage>
        <taxon>Bacteria</taxon>
        <taxon>Bacillati</taxon>
        <taxon>Bacillota</taxon>
        <taxon>Bacilli</taxon>
        <taxon>Lactobacillales</taxon>
        <taxon>Lactobacillaceae</taxon>
        <taxon>Limosilactobacillus</taxon>
    </lineage>
</organism>
<evidence type="ECO:0000313" key="1">
    <source>
        <dbReference type="EMBL" id="PNV58256.1"/>
    </source>
</evidence>
<dbReference type="EMBL" id="POTQ01000005">
    <property type="protein sequence ID" value="PNV58256.1"/>
    <property type="molecule type" value="Genomic_DNA"/>
</dbReference>
<dbReference type="EMBL" id="CP050919">
    <property type="protein sequence ID" value="QIX58427.1"/>
    <property type="molecule type" value="Genomic_DNA"/>
</dbReference>
<reference evidence="1 3" key="1">
    <citation type="submission" date="2018-01" db="EMBL/GenBank/DDBJ databases">
        <title>Draft genome sequence of the feruloyl esterase-producing strain Lactobacillus fermentum CRL 1446, isolated from artisanal goat milk cheese.</title>
        <authorList>
            <person name="Abeijon Mukdsi M.C."/>
            <person name="Saavedra L."/>
            <person name="Gauffin Cano M.P."/>
            <person name="Hebert E.M."/>
            <person name="Medina R.B."/>
        </authorList>
    </citation>
    <scope>NUCLEOTIDE SEQUENCE [LARGE SCALE GENOMIC DNA]</scope>
    <source>
        <strain evidence="1 3">CRL 1446</strain>
    </source>
</reference>
<protein>
    <recommendedName>
        <fullName evidence="5">AbrB family transcriptional regulator</fullName>
    </recommendedName>
</protein>
<accession>A0A2K2TJN5</accession>